<organism evidence="1 2">
    <name type="scientific">Cohaesibacter gelatinilyticus</name>
    <dbReference type="NCBI Taxonomy" id="372072"/>
    <lineage>
        <taxon>Bacteria</taxon>
        <taxon>Pseudomonadati</taxon>
        <taxon>Pseudomonadota</taxon>
        <taxon>Alphaproteobacteria</taxon>
        <taxon>Hyphomicrobiales</taxon>
        <taxon>Cohaesibacteraceae</taxon>
    </lineage>
</organism>
<dbReference type="Pfam" id="PF08904">
    <property type="entry name" value="EipB_like"/>
    <property type="match status" value="1"/>
</dbReference>
<keyword evidence="2" id="KW-1185">Reference proteome</keyword>
<gene>
    <name evidence="1" type="ORF">SAMN06265368_1523</name>
</gene>
<name>A0A285NFK5_9HYPH</name>
<sequence>MDIEMPFARILHSVMVLVAALGVNVADVGLLSAQDKPTETTRFSSEMVQIKDDRPRKPLASFRAVYDINLAPGANKAGLSALDGRMVYELNGSVCDGFALTHRFVTRVDLSEGQTSLTDLRSASFENPVDRSFQFITRTLIDQELSQTSRGLAVHDKEFTYVALSEPEEDTLELPKDVLYPVEFTDALLKAAVAGNRFFEATIYDGTDTGDLVFEITAVIGVAKSSGELSNIYKELDGLRHWPVTIAYFETGKDEDDMAPIYEISMELYENGVSGEVKIDYPDFSLVGTLSELKILSTSSCDPNDVKRTPNSNGNG</sequence>
<reference evidence="1 2" key="1">
    <citation type="submission" date="2017-09" db="EMBL/GenBank/DDBJ databases">
        <authorList>
            <person name="Ehlers B."/>
            <person name="Leendertz F.H."/>
        </authorList>
    </citation>
    <scope>NUCLEOTIDE SEQUENCE [LARGE SCALE GENOMIC DNA]</scope>
    <source>
        <strain evidence="1 2">DSM 18289</strain>
    </source>
</reference>
<dbReference type="RefSeq" id="WP_097152675.1">
    <property type="nucleotide sequence ID" value="NZ_OBEL01000001.1"/>
</dbReference>
<dbReference type="EMBL" id="OBEL01000001">
    <property type="protein sequence ID" value="SNZ08239.1"/>
    <property type="molecule type" value="Genomic_DNA"/>
</dbReference>
<dbReference type="Proteomes" id="UP000219439">
    <property type="component" value="Unassembled WGS sequence"/>
</dbReference>
<dbReference type="OrthoDB" id="9815514at2"/>
<evidence type="ECO:0008006" key="3">
    <source>
        <dbReference type="Google" id="ProtNLM"/>
    </source>
</evidence>
<protein>
    <recommendedName>
        <fullName evidence="3">DUF1849 family protein</fullName>
    </recommendedName>
</protein>
<proteinExistence type="predicted"/>
<dbReference type="AlphaFoldDB" id="A0A285NFK5"/>
<accession>A0A285NFK5</accession>
<evidence type="ECO:0000313" key="1">
    <source>
        <dbReference type="EMBL" id="SNZ08239.1"/>
    </source>
</evidence>
<dbReference type="InterPro" id="IPR015000">
    <property type="entry name" value="EipB-like"/>
</dbReference>
<evidence type="ECO:0000313" key="2">
    <source>
        <dbReference type="Proteomes" id="UP000219439"/>
    </source>
</evidence>